<reference evidence="3 4" key="1">
    <citation type="journal article" date="2024" name="Science">
        <title>Giant polyketide synthase enzymes in the biosynthesis of giant marine polyether toxins.</title>
        <authorList>
            <person name="Fallon T.R."/>
            <person name="Shende V.V."/>
            <person name="Wierzbicki I.H."/>
            <person name="Pendleton A.L."/>
            <person name="Watervoot N.F."/>
            <person name="Auber R.P."/>
            <person name="Gonzalez D.J."/>
            <person name="Wisecaver J.H."/>
            <person name="Moore B.S."/>
        </authorList>
    </citation>
    <scope>NUCLEOTIDE SEQUENCE [LARGE SCALE GENOMIC DNA]</scope>
    <source>
        <strain evidence="3 4">12B1</strain>
    </source>
</reference>
<dbReference type="Proteomes" id="UP001515480">
    <property type="component" value="Unassembled WGS sequence"/>
</dbReference>
<feature type="chain" id="PRO_5044274110" evidence="2">
    <location>
        <begin position="20"/>
        <end position="127"/>
    </location>
</feature>
<feature type="region of interest" description="Disordered" evidence="1">
    <location>
        <begin position="108"/>
        <end position="127"/>
    </location>
</feature>
<gene>
    <name evidence="3" type="ORF">AB1Y20_021744</name>
</gene>
<dbReference type="EMBL" id="JBGBPQ010000007">
    <property type="protein sequence ID" value="KAL1522101.1"/>
    <property type="molecule type" value="Genomic_DNA"/>
</dbReference>
<organism evidence="3 4">
    <name type="scientific">Prymnesium parvum</name>
    <name type="common">Toxic golden alga</name>
    <dbReference type="NCBI Taxonomy" id="97485"/>
    <lineage>
        <taxon>Eukaryota</taxon>
        <taxon>Haptista</taxon>
        <taxon>Haptophyta</taxon>
        <taxon>Prymnesiophyceae</taxon>
        <taxon>Prymnesiales</taxon>
        <taxon>Prymnesiaceae</taxon>
        <taxon>Prymnesium</taxon>
    </lineage>
</organism>
<evidence type="ECO:0000313" key="3">
    <source>
        <dbReference type="EMBL" id="KAL1522101.1"/>
    </source>
</evidence>
<feature type="signal peptide" evidence="2">
    <location>
        <begin position="1"/>
        <end position="19"/>
    </location>
</feature>
<protein>
    <submittedName>
        <fullName evidence="3">Uncharacterized protein</fullName>
    </submittedName>
</protein>
<evidence type="ECO:0000256" key="2">
    <source>
        <dbReference type="SAM" id="SignalP"/>
    </source>
</evidence>
<evidence type="ECO:0000313" key="4">
    <source>
        <dbReference type="Proteomes" id="UP001515480"/>
    </source>
</evidence>
<evidence type="ECO:0000256" key="1">
    <source>
        <dbReference type="SAM" id="MobiDB-lite"/>
    </source>
</evidence>
<name>A0AB34JL37_PRYPA</name>
<keyword evidence="4" id="KW-1185">Reference proteome</keyword>
<comment type="caution">
    <text evidence="3">The sequence shown here is derived from an EMBL/GenBank/DDBJ whole genome shotgun (WGS) entry which is preliminary data.</text>
</comment>
<proteinExistence type="predicted"/>
<sequence>MLACVALAVGLTAIPHATPLRRAPPPRSAVRMDVAILADAAGSAIREQDPHTLANLLPDLLHTTMVAAFGLAGAYVTQGTEGSEPPPPPGARVRRRRRAYSDEYLPASRERWEDERWEDAEFWERRR</sequence>
<accession>A0AB34JL37</accession>
<keyword evidence="2" id="KW-0732">Signal</keyword>
<dbReference type="AlphaFoldDB" id="A0AB34JL37"/>
<feature type="region of interest" description="Disordered" evidence="1">
    <location>
        <begin position="77"/>
        <end position="99"/>
    </location>
</feature>